<feature type="non-terminal residue" evidence="2">
    <location>
        <position position="1"/>
    </location>
</feature>
<feature type="region of interest" description="Disordered" evidence="1">
    <location>
        <begin position="24"/>
        <end position="113"/>
    </location>
</feature>
<feature type="compositionally biased region" description="Polar residues" evidence="1">
    <location>
        <begin position="24"/>
        <end position="48"/>
    </location>
</feature>
<protein>
    <submittedName>
        <fullName evidence="2">Uncharacterized protein</fullName>
    </submittedName>
</protein>
<evidence type="ECO:0000313" key="2">
    <source>
        <dbReference type="EMBL" id="MED6190826.1"/>
    </source>
</evidence>
<evidence type="ECO:0000313" key="3">
    <source>
        <dbReference type="Proteomes" id="UP001341840"/>
    </source>
</evidence>
<organism evidence="2 3">
    <name type="scientific">Stylosanthes scabra</name>
    <dbReference type="NCBI Taxonomy" id="79078"/>
    <lineage>
        <taxon>Eukaryota</taxon>
        <taxon>Viridiplantae</taxon>
        <taxon>Streptophyta</taxon>
        <taxon>Embryophyta</taxon>
        <taxon>Tracheophyta</taxon>
        <taxon>Spermatophyta</taxon>
        <taxon>Magnoliopsida</taxon>
        <taxon>eudicotyledons</taxon>
        <taxon>Gunneridae</taxon>
        <taxon>Pentapetalae</taxon>
        <taxon>rosids</taxon>
        <taxon>fabids</taxon>
        <taxon>Fabales</taxon>
        <taxon>Fabaceae</taxon>
        <taxon>Papilionoideae</taxon>
        <taxon>50 kb inversion clade</taxon>
        <taxon>dalbergioids sensu lato</taxon>
        <taxon>Dalbergieae</taxon>
        <taxon>Pterocarpus clade</taxon>
        <taxon>Stylosanthes</taxon>
    </lineage>
</organism>
<dbReference type="EMBL" id="JASCZI010187096">
    <property type="protein sequence ID" value="MED6190826.1"/>
    <property type="molecule type" value="Genomic_DNA"/>
</dbReference>
<name>A0ABU6X0H0_9FABA</name>
<comment type="caution">
    <text evidence="2">The sequence shown here is derived from an EMBL/GenBank/DDBJ whole genome shotgun (WGS) entry which is preliminary data.</text>
</comment>
<evidence type="ECO:0000256" key="1">
    <source>
        <dbReference type="SAM" id="MobiDB-lite"/>
    </source>
</evidence>
<feature type="region of interest" description="Disordered" evidence="1">
    <location>
        <begin position="145"/>
        <end position="175"/>
    </location>
</feature>
<sequence length="175" mass="17966">PPADSTPPPVSSCSKVLPSSITKARGSSTVGCFPKSLQTPVKGTSSPPGKTVKRRSPRLLGKMKTIPNTSADPVNVGDEDSQSEDNGGYSGSSTARDVSGEGVAQDVIQDNPQVLAECENNVDSGVPPEENSVGSDLEPIQMVLPTTASHTDSRSPFPASGSSNLTKESPVVTSC</sequence>
<proteinExistence type="predicted"/>
<feature type="non-terminal residue" evidence="2">
    <location>
        <position position="175"/>
    </location>
</feature>
<feature type="compositionally biased region" description="Polar residues" evidence="1">
    <location>
        <begin position="160"/>
        <end position="175"/>
    </location>
</feature>
<keyword evidence="3" id="KW-1185">Reference proteome</keyword>
<accession>A0ABU6X0H0</accession>
<reference evidence="2 3" key="1">
    <citation type="journal article" date="2023" name="Plants (Basel)">
        <title>Bridging the Gap: Combining Genomics and Transcriptomics Approaches to Understand Stylosanthes scabra, an Orphan Legume from the Brazilian Caatinga.</title>
        <authorList>
            <person name="Ferreira-Neto J.R.C."/>
            <person name="da Silva M.D."/>
            <person name="Binneck E."/>
            <person name="de Melo N.F."/>
            <person name="da Silva R.H."/>
            <person name="de Melo A.L.T.M."/>
            <person name="Pandolfi V."/>
            <person name="Bustamante F.O."/>
            <person name="Brasileiro-Vidal A.C."/>
            <person name="Benko-Iseppon A.M."/>
        </authorList>
    </citation>
    <scope>NUCLEOTIDE SEQUENCE [LARGE SCALE GENOMIC DNA]</scope>
    <source>
        <tissue evidence="2">Leaves</tissue>
    </source>
</reference>
<dbReference type="Proteomes" id="UP001341840">
    <property type="component" value="Unassembled WGS sequence"/>
</dbReference>
<gene>
    <name evidence="2" type="ORF">PIB30_109827</name>
</gene>